<reference evidence="2 3" key="1">
    <citation type="submission" date="2024-06" db="EMBL/GenBank/DDBJ databases">
        <title>The Natural Products Discovery Center: Release of the First 8490 Sequenced Strains for Exploring Actinobacteria Biosynthetic Diversity.</title>
        <authorList>
            <person name="Kalkreuter E."/>
            <person name="Kautsar S.A."/>
            <person name="Yang D."/>
            <person name="Bader C.D."/>
            <person name="Teijaro C.N."/>
            <person name="Fluegel L."/>
            <person name="Davis C.M."/>
            <person name="Simpson J.R."/>
            <person name="Lauterbach L."/>
            <person name="Steele A.D."/>
            <person name="Gui C."/>
            <person name="Meng S."/>
            <person name="Li G."/>
            <person name="Viehrig K."/>
            <person name="Ye F."/>
            <person name="Su P."/>
            <person name="Kiefer A.F."/>
            <person name="Nichols A."/>
            <person name="Cepeda A.J."/>
            <person name="Yan W."/>
            <person name="Fan B."/>
            <person name="Jiang Y."/>
            <person name="Adhikari A."/>
            <person name="Zheng C.-J."/>
            <person name="Schuster L."/>
            <person name="Cowan T.M."/>
            <person name="Smanski M.J."/>
            <person name="Chevrette M.G."/>
            <person name="De Carvalho L.P.S."/>
            <person name="Shen B."/>
        </authorList>
    </citation>
    <scope>NUCLEOTIDE SEQUENCE [LARGE SCALE GENOMIC DNA]</scope>
    <source>
        <strain evidence="2 3">NPDC033039</strain>
    </source>
</reference>
<dbReference type="SUPFAM" id="SSF53335">
    <property type="entry name" value="S-adenosyl-L-methionine-dependent methyltransferases"/>
    <property type="match status" value="1"/>
</dbReference>
<dbReference type="SUPFAM" id="SSF46785">
    <property type="entry name" value="Winged helix' DNA-binding domain"/>
    <property type="match status" value="1"/>
</dbReference>
<sequence>MHSTDTDAGSWTTAARIYNSTVAAWAISAAWELGALDELHDRGFLDTAEFAARHDLDPAATLGMFRGLTSVGIVHRDGTRITPAEPFAEIHRTRSLFHWLVRGNGELFQQMPSVLRNENRFGSFYRRDAVAISRACKEISAFCYDPWFWPAVDGLGFVPQVTADLGCGSGERLMQILRRHPGTRAVGIDIAGESLKVAEADAVEAGLATRISFVEADMLTMEPRPEFAEVELLTCFMAGHDFWPREQCVATLTRLRRLFPRVRRFLLGDATRSVGVADQDTRVFTLGFEVAHDLMDTFMPTVGDWESVFAEGGWDLRRKHTIDMVANEVIFELEPR</sequence>
<dbReference type="Gene3D" id="1.10.10.10">
    <property type="entry name" value="Winged helix-like DNA-binding domain superfamily/Winged helix DNA-binding domain"/>
    <property type="match status" value="1"/>
</dbReference>
<protein>
    <submittedName>
        <fullName evidence="2">Class I SAM-dependent methyltransferase</fullName>
        <ecNumber evidence="2">2.1.-.-</ecNumber>
    </submittedName>
</protein>
<dbReference type="InterPro" id="IPR036388">
    <property type="entry name" value="WH-like_DNA-bd_sf"/>
</dbReference>
<dbReference type="Pfam" id="PF13649">
    <property type="entry name" value="Methyltransf_25"/>
    <property type="match status" value="1"/>
</dbReference>
<comment type="caution">
    <text evidence="2">The sequence shown here is derived from an EMBL/GenBank/DDBJ whole genome shotgun (WGS) entry which is preliminary data.</text>
</comment>
<keyword evidence="3" id="KW-1185">Reference proteome</keyword>
<gene>
    <name evidence="2" type="ORF">AB0E61_13235</name>
</gene>
<proteinExistence type="predicted"/>
<evidence type="ECO:0000313" key="3">
    <source>
        <dbReference type="Proteomes" id="UP001550853"/>
    </source>
</evidence>
<dbReference type="RefSeq" id="WP_030283628.1">
    <property type="nucleotide sequence ID" value="NZ_JBEZVI010000009.1"/>
</dbReference>
<dbReference type="GO" id="GO:0032259">
    <property type="term" value="P:methylation"/>
    <property type="evidence" value="ECO:0007669"/>
    <property type="project" value="UniProtKB-KW"/>
</dbReference>
<evidence type="ECO:0000259" key="1">
    <source>
        <dbReference type="Pfam" id="PF13649"/>
    </source>
</evidence>
<organism evidence="2 3">
    <name type="scientific">Streptomyces catenulae</name>
    <dbReference type="NCBI Taxonomy" id="66875"/>
    <lineage>
        <taxon>Bacteria</taxon>
        <taxon>Bacillati</taxon>
        <taxon>Actinomycetota</taxon>
        <taxon>Actinomycetes</taxon>
        <taxon>Kitasatosporales</taxon>
        <taxon>Streptomycetaceae</taxon>
        <taxon>Streptomyces</taxon>
    </lineage>
</organism>
<dbReference type="EMBL" id="JBEZVI010000009">
    <property type="protein sequence ID" value="MEU3711047.1"/>
    <property type="molecule type" value="Genomic_DNA"/>
</dbReference>
<dbReference type="Gene3D" id="3.40.50.150">
    <property type="entry name" value="Vaccinia Virus protein VP39"/>
    <property type="match status" value="1"/>
</dbReference>
<dbReference type="InterPro" id="IPR036390">
    <property type="entry name" value="WH_DNA-bd_sf"/>
</dbReference>
<dbReference type="InterPro" id="IPR041698">
    <property type="entry name" value="Methyltransf_25"/>
</dbReference>
<feature type="domain" description="Methyltransferase" evidence="1">
    <location>
        <begin position="164"/>
        <end position="258"/>
    </location>
</feature>
<dbReference type="CDD" id="cd02440">
    <property type="entry name" value="AdoMet_MTases"/>
    <property type="match status" value="1"/>
</dbReference>
<keyword evidence="2" id="KW-0489">Methyltransferase</keyword>
<evidence type="ECO:0000313" key="2">
    <source>
        <dbReference type="EMBL" id="MEU3711047.1"/>
    </source>
</evidence>
<dbReference type="GO" id="GO:0008168">
    <property type="term" value="F:methyltransferase activity"/>
    <property type="evidence" value="ECO:0007669"/>
    <property type="project" value="UniProtKB-KW"/>
</dbReference>
<dbReference type="EC" id="2.1.-.-" evidence="2"/>
<dbReference type="Proteomes" id="UP001550853">
    <property type="component" value="Unassembled WGS sequence"/>
</dbReference>
<dbReference type="InterPro" id="IPR029063">
    <property type="entry name" value="SAM-dependent_MTases_sf"/>
</dbReference>
<accession>A0ABV2YZ79</accession>
<keyword evidence="2" id="KW-0808">Transferase</keyword>
<name>A0ABV2YZ79_9ACTN</name>